<sequence length="169" mass="19144">MVPRLDDVANFAGVSKRTVQEWIARGCPGRPKHYDLSEMVQWAREHVWVPRRTAAKTFEEDGDPLLSDGGTGSVWLEKYRHEKTLEVRAKRLRDMGELVATSEIQDGLNVLSNVIRQAGELLQRTHGEEAYEILEEAIIEFETQAEELFGDSDRAAKLIHGTEDEDALV</sequence>
<evidence type="ECO:0000313" key="2">
    <source>
        <dbReference type="Proteomes" id="UP000317178"/>
    </source>
</evidence>
<dbReference type="Proteomes" id="UP000317178">
    <property type="component" value="Chromosome"/>
</dbReference>
<dbReference type="AlphaFoldDB" id="A0A518CTV5"/>
<dbReference type="InterPro" id="IPR036388">
    <property type="entry name" value="WH-like_DNA-bd_sf"/>
</dbReference>
<dbReference type="OrthoDB" id="5875302at2"/>
<dbReference type="SUPFAM" id="SSF46955">
    <property type="entry name" value="Putative DNA-binding domain"/>
    <property type="match status" value="1"/>
</dbReference>
<dbReference type="KEGG" id="plon:Pla110_44270"/>
<dbReference type="InterPro" id="IPR009061">
    <property type="entry name" value="DNA-bd_dom_put_sf"/>
</dbReference>
<gene>
    <name evidence="1" type="ORF">Pla110_44270</name>
</gene>
<proteinExistence type="predicted"/>
<organism evidence="1 2">
    <name type="scientific">Polystyrenella longa</name>
    <dbReference type="NCBI Taxonomy" id="2528007"/>
    <lineage>
        <taxon>Bacteria</taxon>
        <taxon>Pseudomonadati</taxon>
        <taxon>Planctomycetota</taxon>
        <taxon>Planctomycetia</taxon>
        <taxon>Planctomycetales</taxon>
        <taxon>Planctomycetaceae</taxon>
        <taxon>Polystyrenella</taxon>
    </lineage>
</organism>
<dbReference type="Gene3D" id="1.10.10.10">
    <property type="entry name" value="Winged helix-like DNA-binding domain superfamily/Winged helix DNA-binding domain"/>
    <property type="match status" value="1"/>
</dbReference>
<evidence type="ECO:0000313" key="1">
    <source>
        <dbReference type="EMBL" id="QDU82666.1"/>
    </source>
</evidence>
<keyword evidence="2" id="KW-1185">Reference proteome</keyword>
<reference evidence="1 2" key="1">
    <citation type="submission" date="2019-02" db="EMBL/GenBank/DDBJ databases">
        <title>Deep-cultivation of Planctomycetes and their phenomic and genomic characterization uncovers novel biology.</title>
        <authorList>
            <person name="Wiegand S."/>
            <person name="Jogler M."/>
            <person name="Boedeker C."/>
            <person name="Pinto D."/>
            <person name="Vollmers J."/>
            <person name="Rivas-Marin E."/>
            <person name="Kohn T."/>
            <person name="Peeters S.H."/>
            <person name="Heuer A."/>
            <person name="Rast P."/>
            <person name="Oberbeckmann S."/>
            <person name="Bunk B."/>
            <person name="Jeske O."/>
            <person name="Meyerdierks A."/>
            <person name="Storesund J.E."/>
            <person name="Kallscheuer N."/>
            <person name="Luecker S."/>
            <person name="Lage O.M."/>
            <person name="Pohl T."/>
            <person name="Merkel B.J."/>
            <person name="Hornburger P."/>
            <person name="Mueller R.-W."/>
            <person name="Bruemmer F."/>
            <person name="Labrenz M."/>
            <person name="Spormann A.M."/>
            <person name="Op den Camp H."/>
            <person name="Overmann J."/>
            <person name="Amann R."/>
            <person name="Jetten M.S.M."/>
            <person name="Mascher T."/>
            <person name="Medema M.H."/>
            <person name="Devos D.P."/>
            <person name="Kaster A.-K."/>
            <person name="Ovreas L."/>
            <person name="Rohde M."/>
            <person name="Galperin M.Y."/>
            <person name="Jogler C."/>
        </authorList>
    </citation>
    <scope>NUCLEOTIDE SEQUENCE [LARGE SCALE GENOMIC DNA]</scope>
    <source>
        <strain evidence="1 2">Pla110</strain>
    </source>
</reference>
<dbReference type="RefSeq" id="WP_144999051.1">
    <property type="nucleotide sequence ID" value="NZ_CP036281.1"/>
</dbReference>
<accession>A0A518CTV5</accession>
<protein>
    <submittedName>
        <fullName evidence="1">Uncharacterized protein</fullName>
    </submittedName>
</protein>
<name>A0A518CTV5_9PLAN</name>
<dbReference type="EMBL" id="CP036281">
    <property type="protein sequence ID" value="QDU82666.1"/>
    <property type="molecule type" value="Genomic_DNA"/>
</dbReference>